<protein>
    <submittedName>
        <fullName evidence="2">DUF4856 domain-containing protein</fullName>
    </submittedName>
</protein>
<evidence type="ECO:0000256" key="1">
    <source>
        <dbReference type="SAM" id="SignalP"/>
    </source>
</evidence>
<keyword evidence="1" id="KW-0732">Signal</keyword>
<reference evidence="2" key="1">
    <citation type="submission" date="2023-06" db="EMBL/GenBank/DDBJ databases">
        <title>Genomic of Agaribacillus aureum.</title>
        <authorList>
            <person name="Wang G."/>
        </authorList>
    </citation>
    <scope>NUCLEOTIDE SEQUENCE</scope>
    <source>
        <strain evidence="2">BMA12</strain>
    </source>
</reference>
<gene>
    <name evidence="2" type="ORF">QQ020_05630</name>
</gene>
<organism evidence="2 3">
    <name type="scientific">Agaribacillus aureus</name>
    <dbReference type="NCBI Taxonomy" id="3051825"/>
    <lineage>
        <taxon>Bacteria</taxon>
        <taxon>Pseudomonadati</taxon>
        <taxon>Bacteroidota</taxon>
        <taxon>Cytophagia</taxon>
        <taxon>Cytophagales</taxon>
        <taxon>Splendidivirgaceae</taxon>
        <taxon>Agaribacillus</taxon>
    </lineage>
</organism>
<dbReference type="Proteomes" id="UP001172083">
    <property type="component" value="Unassembled WGS sequence"/>
</dbReference>
<accession>A0ABT8L3A3</accession>
<name>A0ABT8L3A3_9BACT</name>
<proteinExistence type="predicted"/>
<dbReference type="EMBL" id="JAUJEB010000001">
    <property type="protein sequence ID" value="MDN5211517.1"/>
    <property type="molecule type" value="Genomic_DNA"/>
</dbReference>
<evidence type="ECO:0000313" key="2">
    <source>
        <dbReference type="EMBL" id="MDN5211517.1"/>
    </source>
</evidence>
<dbReference type="RefSeq" id="WP_346756849.1">
    <property type="nucleotide sequence ID" value="NZ_JAUJEB010000001.1"/>
</dbReference>
<evidence type="ECO:0000313" key="3">
    <source>
        <dbReference type="Proteomes" id="UP001172083"/>
    </source>
</evidence>
<dbReference type="InterPro" id="IPR032331">
    <property type="entry name" value="DUF4856"/>
</dbReference>
<feature type="signal peptide" evidence="1">
    <location>
        <begin position="1"/>
        <end position="25"/>
    </location>
</feature>
<keyword evidence="3" id="KW-1185">Reference proteome</keyword>
<dbReference type="Pfam" id="PF16148">
    <property type="entry name" value="DUF4856"/>
    <property type="match status" value="1"/>
</dbReference>
<dbReference type="PROSITE" id="PS51257">
    <property type="entry name" value="PROKAR_LIPOPROTEIN"/>
    <property type="match status" value="1"/>
</dbReference>
<feature type="chain" id="PRO_5046352048" evidence="1">
    <location>
        <begin position="26"/>
        <end position="482"/>
    </location>
</feature>
<sequence length="482" mass="52401">MLFSIKFYQKILVVLAALSVLMACDDDDEPTDFGSPTITFNESAIDQKPGEEATVTLVFNAPAGVKSISMSVDGGADEDVPVTDGAVSETVNVNFDVPLETTEGRSTWGTVYNLAFTITDKQSTAKTGNATATVTARFTPANPIAVPTTYAFTRNNETTVSFSGQTDRLNQLSEIKSLMGNANNGETVSASALLAMYANTNGDGGGNFSFSSTKQLKDKTFESEVANIEALLNEMATNSDNPGVASNGVAGLLTRTVKAKTILVDANGREYAQLIEKGLMGSVFLNQVYNTYLTDDRTGDDAQNIKLREGKNYTDMEHHWDEAFGYFGVPVDFPTTTTNRFWGNYSNGRDALLGTNKKLMDAYLIGRAAVVNFDYEEKNAQRDVLYETLELLAAATAIHYINSTLDNIGSDQGEMHHALSEAWAFIEALRYSPNAKLTQAEITEILEQNIGINFYNVTINGLNTAKDKISTEYGLDDHKNSL</sequence>
<comment type="caution">
    <text evidence="2">The sequence shown here is derived from an EMBL/GenBank/DDBJ whole genome shotgun (WGS) entry which is preliminary data.</text>
</comment>